<reference evidence="2" key="1">
    <citation type="submission" date="2022-01" db="EMBL/GenBank/DDBJ databases">
        <authorList>
            <person name="King R."/>
        </authorList>
    </citation>
    <scope>NUCLEOTIDE SEQUENCE</scope>
</reference>
<feature type="domain" description="Integrase core" evidence="1">
    <location>
        <begin position="815"/>
        <end position="994"/>
    </location>
</feature>
<proteinExistence type="predicted"/>
<protein>
    <recommendedName>
        <fullName evidence="1">Integrase core domain-containing protein</fullName>
    </recommendedName>
</protein>
<dbReference type="EMBL" id="OU892287">
    <property type="protein sequence ID" value="CAG9762609.1"/>
    <property type="molecule type" value="Genomic_DNA"/>
</dbReference>
<dbReference type="InterPro" id="IPR058913">
    <property type="entry name" value="Integrase_dom_put"/>
</dbReference>
<dbReference type="OrthoDB" id="6719269at2759"/>
<organism evidence="2 3">
    <name type="scientific">Ceutorhynchus assimilis</name>
    <name type="common">cabbage seed weevil</name>
    <dbReference type="NCBI Taxonomy" id="467358"/>
    <lineage>
        <taxon>Eukaryota</taxon>
        <taxon>Metazoa</taxon>
        <taxon>Ecdysozoa</taxon>
        <taxon>Arthropoda</taxon>
        <taxon>Hexapoda</taxon>
        <taxon>Insecta</taxon>
        <taxon>Pterygota</taxon>
        <taxon>Neoptera</taxon>
        <taxon>Endopterygota</taxon>
        <taxon>Coleoptera</taxon>
        <taxon>Polyphaga</taxon>
        <taxon>Cucujiformia</taxon>
        <taxon>Curculionidae</taxon>
        <taxon>Ceutorhynchinae</taxon>
        <taxon>Ceutorhynchus</taxon>
    </lineage>
</organism>
<dbReference type="InterPro" id="IPR012337">
    <property type="entry name" value="RNaseH-like_sf"/>
</dbReference>
<dbReference type="PANTHER" id="PTHR46791:SF13">
    <property type="entry name" value="CLR5 DOMAIN-CONTAINING PROTEIN"/>
    <property type="match status" value="1"/>
</dbReference>
<keyword evidence="3" id="KW-1185">Reference proteome</keyword>
<evidence type="ECO:0000313" key="2">
    <source>
        <dbReference type="EMBL" id="CAG9762609.1"/>
    </source>
</evidence>
<evidence type="ECO:0000313" key="3">
    <source>
        <dbReference type="Proteomes" id="UP001152799"/>
    </source>
</evidence>
<dbReference type="SUPFAM" id="SSF53098">
    <property type="entry name" value="Ribonuclease H-like"/>
    <property type="match status" value="1"/>
</dbReference>
<dbReference type="AlphaFoldDB" id="A0A9N9QFI6"/>
<gene>
    <name evidence="2" type="ORF">CEUTPL_LOCUS3284</name>
</gene>
<dbReference type="PANTHER" id="PTHR46791">
    <property type="entry name" value="EXPRESSED PROTEIN"/>
    <property type="match status" value="1"/>
</dbReference>
<dbReference type="Proteomes" id="UP001152799">
    <property type="component" value="Chromosome 11"/>
</dbReference>
<dbReference type="Pfam" id="PF24764">
    <property type="entry name" value="rva_4"/>
    <property type="match status" value="1"/>
</dbReference>
<evidence type="ECO:0000259" key="1">
    <source>
        <dbReference type="Pfam" id="PF24764"/>
    </source>
</evidence>
<sequence length="1081" mass="124216">MTDESKSASAIRNSLASARVNFGNREPADIPKLTTLRVAKHRHEKSTRLDSDVIVSLFKLRNEQFCSAAIKNIGYSPFFVYFWNSSQIYVFRQFTKNHYCKIQIDATGGVQQDPDSRQPVKTRIASGTIEPSIETIIESENENLNTEVAELISESEDGAIIDNHFRKWATNIAKSARQVTINPNEEGDRGNQQVLPGIVNDVISLAASIPLWTAIMKTNFPFAPRIASSASVESYFNHLKNRIFADKKLPMRGDDFVKVHLKNIDGEMKLISAASDKYQGSEQEQFVDEPPKRTAKNPDIDKEVITIIEDAPEAEVISKSKGINQSTNSRDDFDDITCSSCQLQLQSGDKCSLCNNVVHMYDSCRKYLEDKLLCCHCFIANKNKQFVLDVLREENWRGKNVPPKKRIRESYLDPQTEFLEIDFDKKKVTPVGLLRNGHLIHLKPVKLKNSSILLSNTCGFDSISQIFATAYCDSESFQTYLKSIVSNTFITFILHMIKRGACPGTYKKRAECFLTWPRTELAQGLTKINGEAIISEILDHFFDASLFSAEYVENCRSCTFISVTKKSYIPYNLNTDDLEQQIRNGAPKDKTCMQCKMDTTCNILNINPHLLILEPFDVLNETAECGCSLNSIKQKLYIFNKTYQLRGIVSRLGSNVGHFTAYCARHNKRFELYDDLKQKKTDVSSTSVVDIQEDYTTTKIRELFSYGFKQNEILLLLKSLNGIIISPRTLKRILQKLGLFRRKYYSPIRTVVQFIENELKGSGQLHGYRWMHLRCIQNNLVVTQEVVAEILRFLDPEGHILRKRKRLRRRQYFNKGPNYLWHMDSYDKLKPYGICINGCIDGFSRHIIWLRLGRTSSDPKVIAGYYLDAVRLTGGCPKTVRSDMGTENGLVERIQKTFHQSFNTERCDRPSFLYGKSTHNQRIESWWGMLRKHCVQFWMNLFQSLKDENFFQGTTLDKMLIQFCFSKIIEREMVEVVHEWNIHKISKTRNSVSPTGRPALMYEVPSFYGAQSYLVPVPAFAIDELSSGCTFQEHPCDKDFHELCIILIEENQYVQNENPTDCVDLYKKLRNDLRNIFNITI</sequence>
<name>A0A9N9QFI6_9CUCU</name>
<accession>A0A9N9QFI6</accession>